<dbReference type="PROSITE" id="PS51668">
    <property type="entry name" value="TSAA_2"/>
    <property type="match status" value="1"/>
</dbReference>
<gene>
    <name evidence="4" type="ordered locus">Igag_1069</name>
</gene>
<dbReference type="InterPro" id="IPR040372">
    <property type="entry name" value="YaeB-like"/>
</dbReference>
<feature type="domain" description="TsaA-like" evidence="3">
    <location>
        <begin position="5"/>
        <end position="144"/>
    </location>
</feature>
<organism evidence="4 5">
    <name type="scientific">Ignisphaera aggregans (strain DSM 17230 / JCM 13409 / AQ1.S1)</name>
    <dbReference type="NCBI Taxonomy" id="583356"/>
    <lineage>
        <taxon>Archaea</taxon>
        <taxon>Thermoproteota</taxon>
        <taxon>Thermoprotei</taxon>
        <taxon>Desulfurococcales</taxon>
        <taxon>Desulfurococcaceae</taxon>
        <taxon>Ignisphaera</taxon>
    </lineage>
</organism>
<dbReference type="InterPro" id="IPR036413">
    <property type="entry name" value="YaeB-like_sf"/>
</dbReference>
<dbReference type="InterPro" id="IPR023370">
    <property type="entry name" value="TrmO-like_N"/>
</dbReference>
<dbReference type="InterPro" id="IPR036414">
    <property type="entry name" value="YaeB_N_sf"/>
</dbReference>
<evidence type="ECO:0000313" key="5">
    <source>
        <dbReference type="Proteomes" id="UP000001304"/>
    </source>
</evidence>
<dbReference type="PANTHER" id="PTHR12818">
    <property type="entry name" value="TRNA (ADENINE(37)-N6)-METHYLTRANSFERASE"/>
    <property type="match status" value="1"/>
</dbReference>
<dbReference type="AlphaFoldDB" id="E0SNT7"/>
<evidence type="ECO:0000256" key="2">
    <source>
        <dbReference type="ARBA" id="ARBA00033753"/>
    </source>
</evidence>
<dbReference type="Gene3D" id="2.40.30.70">
    <property type="entry name" value="YaeB-like"/>
    <property type="match status" value="1"/>
</dbReference>
<dbReference type="BioCyc" id="IAGG583356:GHAH-1051-MONOMER"/>
<dbReference type="Proteomes" id="UP000001304">
    <property type="component" value="Chromosome"/>
</dbReference>
<reference evidence="4 5" key="1">
    <citation type="journal article" date="2010" name="Stand. Genomic Sci.">
        <title>Complete genome sequence of Ignisphaera aggregans type strain (AQ1.S1).</title>
        <authorList>
            <person name="Goker M."/>
            <person name="Held B."/>
            <person name="Lapidus A."/>
            <person name="Nolan M."/>
            <person name="Spring S."/>
            <person name="Yasawong M."/>
            <person name="Lucas S."/>
            <person name="Glavina Del Rio T."/>
            <person name="Tice H."/>
            <person name="Cheng J.F."/>
            <person name="Goodwin L."/>
            <person name="Tapia R."/>
            <person name="Pitluck S."/>
            <person name="Liolios K."/>
            <person name="Ivanova N."/>
            <person name="Mavromatis K."/>
            <person name="Mikhailova N."/>
            <person name="Pati A."/>
            <person name="Chen A."/>
            <person name="Palaniappan K."/>
            <person name="Brambilla E."/>
            <person name="Land M."/>
            <person name="Hauser L."/>
            <person name="Chang Y.J."/>
            <person name="Jeffries C.D."/>
            <person name="Brettin T."/>
            <person name="Detter J.C."/>
            <person name="Han C."/>
            <person name="Rohde M."/>
            <person name="Sikorski J."/>
            <person name="Woyke T."/>
            <person name="Bristow J."/>
            <person name="Eisen J.A."/>
            <person name="Markowitz V."/>
            <person name="Hugenholtz P."/>
            <person name="Kyrpides N.C."/>
            <person name="Klenk H.P."/>
        </authorList>
    </citation>
    <scope>NUCLEOTIDE SEQUENCE [LARGE SCALE GENOMIC DNA]</scope>
    <source>
        <strain evidence="5">DSM 17230 / JCM 13409 / AQ1.S1</strain>
    </source>
</reference>
<sequence>MEIVFRPIGYVRTRYSDEEVSKSIEGVDGYIEILPEYEEGLDGIEDFSHLVVIAYLHKVDRNSFPLRVKPFRKFARVGISLPEVPLVGVFVSNSPHRPNPIALTIVKLVKRNRNILYVSSLDLYDGTPILDLKPYGYGMRIKDIKVPRWYEEAWNLIKSIFRLTTLD</sequence>
<dbReference type="SUPFAM" id="SSF118196">
    <property type="entry name" value="YaeB-like"/>
    <property type="match status" value="1"/>
</dbReference>
<keyword evidence="1" id="KW-0949">S-adenosyl-L-methionine</keyword>
<dbReference type="CDD" id="cd09281">
    <property type="entry name" value="UPF0066"/>
    <property type="match status" value="1"/>
</dbReference>
<evidence type="ECO:0000256" key="1">
    <source>
        <dbReference type="ARBA" id="ARBA00022691"/>
    </source>
</evidence>
<dbReference type="NCBIfam" id="TIGR00104">
    <property type="entry name" value="tRNA_TsaA"/>
    <property type="match status" value="1"/>
</dbReference>
<accession>E0SNT7</accession>
<dbReference type="STRING" id="583356.Igag_1069"/>
<protein>
    <recommendedName>
        <fullName evidence="3">TsaA-like domain-containing protein</fullName>
    </recommendedName>
</protein>
<evidence type="ECO:0000259" key="3">
    <source>
        <dbReference type="PROSITE" id="PS51668"/>
    </source>
</evidence>
<dbReference type="Pfam" id="PF01980">
    <property type="entry name" value="TrmO_N"/>
    <property type="match status" value="1"/>
</dbReference>
<dbReference type="PANTHER" id="PTHR12818:SF0">
    <property type="entry name" value="TRNA (ADENINE(37)-N6)-METHYLTRANSFERASE"/>
    <property type="match status" value="1"/>
</dbReference>
<name>E0SNT7_IGNAA</name>
<comment type="similarity">
    <text evidence="2">Belongs to the tRNA methyltransferase O family.</text>
</comment>
<proteinExistence type="inferred from homology"/>
<evidence type="ECO:0000313" key="4">
    <source>
        <dbReference type="EMBL" id="ADM27883.1"/>
    </source>
</evidence>
<dbReference type="HOGENOM" id="CLU_013458_2_0_2"/>
<dbReference type="EMBL" id="CP002098">
    <property type="protein sequence ID" value="ADM27883.1"/>
    <property type="molecule type" value="Genomic_DNA"/>
</dbReference>
<keyword evidence="5" id="KW-1185">Reference proteome</keyword>
<dbReference type="KEGG" id="iag:Igag_1069"/>